<dbReference type="SUPFAM" id="SSF102114">
    <property type="entry name" value="Radical SAM enzymes"/>
    <property type="match status" value="1"/>
</dbReference>
<evidence type="ECO:0000256" key="1">
    <source>
        <dbReference type="ARBA" id="ARBA00022691"/>
    </source>
</evidence>
<dbReference type="KEGG" id="ccho:CCHOA_09685"/>
<evidence type="ECO:0000256" key="2">
    <source>
        <dbReference type="ARBA" id="ARBA00022723"/>
    </source>
</evidence>
<dbReference type="CDD" id="cd01335">
    <property type="entry name" value="Radical_SAM"/>
    <property type="match status" value="1"/>
</dbReference>
<dbReference type="InterPro" id="IPR058240">
    <property type="entry name" value="rSAM_sf"/>
</dbReference>
<dbReference type="GO" id="GO:0046872">
    <property type="term" value="F:metal ion binding"/>
    <property type="evidence" value="ECO:0007669"/>
    <property type="project" value="UniProtKB-KW"/>
</dbReference>
<accession>A0A3G6JCC2</accession>
<feature type="domain" description="Radical SAM core" evidence="6">
    <location>
        <begin position="19"/>
        <end position="114"/>
    </location>
</feature>
<keyword evidence="4" id="KW-0411">Iron-sulfur</keyword>
<evidence type="ECO:0000256" key="3">
    <source>
        <dbReference type="ARBA" id="ARBA00023004"/>
    </source>
</evidence>
<protein>
    <recommendedName>
        <fullName evidence="6">Radical SAM core domain-containing protein</fullName>
    </recommendedName>
</protein>
<comment type="similarity">
    <text evidence="5">Belongs to the radical SAM superfamily. Anaerobic sulfatase-maturating enzyme family.</text>
</comment>
<dbReference type="Pfam" id="PF04055">
    <property type="entry name" value="Radical_SAM"/>
    <property type="match status" value="1"/>
</dbReference>
<dbReference type="Gene3D" id="3.20.20.70">
    <property type="entry name" value="Aldolase class I"/>
    <property type="match status" value="1"/>
</dbReference>
<dbReference type="Proteomes" id="UP000269019">
    <property type="component" value="Chromosome"/>
</dbReference>
<dbReference type="GO" id="GO:0051536">
    <property type="term" value="F:iron-sulfur cluster binding"/>
    <property type="evidence" value="ECO:0007669"/>
    <property type="project" value="UniProtKB-KW"/>
</dbReference>
<sequence>MSYRALEKVFSNLNERSIERIGIFSIFGGEPLSNRRLFAKIIALAEENLTVERFELVTNGTLLDNDVLDRYREHPVYVTVSIDGPEAIHDRLRGSGTHRKAMSALKKLREAAPQRVSVAATYTRYHEESGISRADLRQYLNSLEVPFEISAAKVPDKLSRLRPKSGISIKELQDSLDQALESLANGRRVSIPYYLRSILDGIVKSDSRSLSAVI</sequence>
<dbReference type="InterPro" id="IPR013785">
    <property type="entry name" value="Aldolase_TIM"/>
</dbReference>
<evidence type="ECO:0000256" key="4">
    <source>
        <dbReference type="ARBA" id="ARBA00023014"/>
    </source>
</evidence>
<keyword evidence="3" id="KW-0408">Iron</keyword>
<name>A0A3G6JCC2_9CORY</name>
<dbReference type="PANTHER" id="PTHR43273:SF3">
    <property type="entry name" value="ANAEROBIC SULFATASE-MATURATING ENZYME HOMOLOG ASLB-RELATED"/>
    <property type="match status" value="1"/>
</dbReference>
<dbReference type="PANTHER" id="PTHR43273">
    <property type="entry name" value="ANAEROBIC SULFATASE-MATURATING ENZYME HOMOLOG ASLB-RELATED"/>
    <property type="match status" value="1"/>
</dbReference>
<evidence type="ECO:0000313" key="8">
    <source>
        <dbReference type="Proteomes" id="UP000269019"/>
    </source>
</evidence>
<evidence type="ECO:0000256" key="5">
    <source>
        <dbReference type="ARBA" id="ARBA00023601"/>
    </source>
</evidence>
<organism evidence="7 8">
    <name type="scientific">Corynebacterium choanae</name>
    <dbReference type="NCBI Taxonomy" id="1862358"/>
    <lineage>
        <taxon>Bacteria</taxon>
        <taxon>Bacillati</taxon>
        <taxon>Actinomycetota</taxon>
        <taxon>Actinomycetes</taxon>
        <taxon>Mycobacteriales</taxon>
        <taxon>Corynebacteriaceae</taxon>
        <taxon>Corynebacterium</taxon>
    </lineage>
</organism>
<gene>
    <name evidence="7" type="ORF">CCHOA_09685</name>
</gene>
<evidence type="ECO:0000259" key="6">
    <source>
        <dbReference type="Pfam" id="PF04055"/>
    </source>
</evidence>
<keyword evidence="8" id="KW-1185">Reference proteome</keyword>
<reference evidence="7 8" key="1">
    <citation type="submission" date="2018-11" db="EMBL/GenBank/DDBJ databases">
        <authorList>
            <person name="Kleinhagauer T."/>
            <person name="Glaeser S.P."/>
            <person name="Spergser J."/>
            <person name="Ruckert C."/>
            <person name="Kaempfer P."/>
            <person name="Busse H.-J."/>
        </authorList>
    </citation>
    <scope>NUCLEOTIDE SEQUENCE [LARGE SCALE GENOMIC DNA]</scope>
    <source>
        <strain evidence="7 8">200CH</strain>
    </source>
</reference>
<dbReference type="InterPro" id="IPR023867">
    <property type="entry name" value="Sulphatase_maturase_rSAM"/>
</dbReference>
<dbReference type="AlphaFoldDB" id="A0A3G6JCC2"/>
<dbReference type="EMBL" id="CP033896">
    <property type="protein sequence ID" value="AZA14320.1"/>
    <property type="molecule type" value="Genomic_DNA"/>
</dbReference>
<proteinExistence type="inferred from homology"/>
<dbReference type="InterPro" id="IPR007197">
    <property type="entry name" value="rSAM"/>
</dbReference>
<dbReference type="GO" id="GO:0016491">
    <property type="term" value="F:oxidoreductase activity"/>
    <property type="evidence" value="ECO:0007669"/>
    <property type="project" value="InterPro"/>
</dbReference>
<keyword evidence="2" id="KW-0479">Metal-binding</keyword>
<keyword evidence="1" id="KW-0949">S-adenosyl-L-methionine</keyword>
<evidence type="ECO:0000313" key="7">
    <source>
        <dbReference type="EMBL" id="AZA14320.1"/>
    </source>
</evidence>